<dbReference type="RefSeq" id="WP_343909729.1">
    <property type="nucleotide sequence ID" value="NZ_BAAAJE010000026.1"/>
</dbReference>
<reference evidence="3" key="1">
    <citation type="journal article" date="2019" name="Int. J. Syst. Evol. Microbiol.">
        <title>The Global Catalogue of Microorganisms (GCM) 10K type strain sequencing project: providing services to taxonomists for standard genome sequencing and annotation.</title>
        <authorList>
            <consortium name="The Broad Institute Genomics Platform"/>
            <consortium name="The Broad Institute Genome Sequencing Center for Infectious Disease"/>
            <person name="Wu L."/>
            <person name="Ma J."/>
        </authorList>
    </citation>
    <scope>NUCLEOTIDE SEQUENCE [LARGE SCALE GENOMIC DNA]</scope>
    <source>
        <strain evidence="3">JCM 11813</strain>
    </source>
</reference>
<evidence type="ECO:0000313" key="2">
    <source>
        <dbReference type="EMBL" id="GAA1159028.1"/>
    </source>
</evidence>
<proteinExistence type="predicted"/>
<evidence type="ECO:0008006" key="4">
    <source>
        <dbReference type="Google" id="ProtNLM"/>
    </source>
</evidence>
<feature type="transmembrane region" description="Helical" evidence="1">
    <location>
        <begin position="43"/>
        <end position="61"/>
    </location>
</feature>
<name>A0ABP4F6W3_9ACTN</name>
<evidence type="ECO:0000256" key="1">
    <source>
        <dbReference type="SAM" id="Phobius"/>
    </source>
</evidence>
<dbReference type="Proteomes" id="UP001499979">
    <property type="component" value="Unassembled WGS sequence"/>
</dbReference>
<comment type="caution">
    <text evidence="2">The sequence shown here is derived from an EMBL/GenBank/DDBJ whole genome shotgun (WGS) entry which is preliminary data.</text>
</comment>
<protein>
    <recommendedName>
        <fullName evidence="4">Iron uptake protein</fullName>
    </recommendedName>
</protein>
<evidence type="ECO:0000313" key="3">
    <source>
        <dbReference type="Proteomes" id="UP001499979"/>
    </source>
</evidence>
<keyword evidence="3" id="KW-1185">Reference proteome</keyword>
<dbReference type="EMBL" id="BAAAJE010000026">
    <property type="protein sequence ID" value="GAA1159028.1"/>
    <property type="molecule type" value="Genomic_DNA"/>
</dbReference>
<feature type="transmembrane region" description="Helical" evidence="1">
    <location>
        <begin position="12"/>
        <end position="31"/>
    </location>
</feature>
<keyword evidence="1" id="KW-0472">Membrane</keyword>
<keyword evidence="1" id="KW-1133">Transmembrane helix</keyword>
<keyword evidence="1" id="KW-0812">Transmembrane</keyword>
<sequence>MSPAYDAGTRAVAYLVGAAATLVLAFSRHLARAVDRPEASAGTIAVLALASLAGVGLTLVVPGAWRIAALALATLPLLWVLSAVAATA</sequence>
<gene>
    <name evidence="2" type="ORF">GCM10009606_41130</name>
</gene>
<feature type="transmembrane region" description="Helical" evidence="1">
    <location>
        <begin position="67"/>
        <end position="86"/>
    </location>
</feature>
<organism evidence="2 3">
    <name type="scientific">Nocardioides aquiterrae</name>
    <dbReference type="NCBI Taxonomy" id="203799"/>
    <lineage>
        <taxon>Bacteria</taxon>
        <taxon>Bacillati</taxon>
        <taxon>Actinomycetota</taxon>
        <taxon>Actinomycetes</taxon>
        <taxon>Propionibacteriales</taxon>
        <taxon>Nocardioidaceae</taxon>
        <taxon>Nocardioides</taxon>
    </lineage>
</organism>
<accession>A0ABP4F6W3</accession>